<dbReference type="EMBL" id="JAVRRG010000038">
    <property type="protein sequence ID" value="KAK5093880.1"/>
    <property type="molecule type" value="Genomic_DNA"/>
</dbReference>
<dbReference type="Gene3D" id="2.120.10.80">
    <property type="entry name" value="Kelch-type beta propeller"/>
    <property type="match status" value="1"/>
</dbReference>
<name>A0ABR0KDU5_9EURO</name>
<evidence type="ECO:0008006" key="4">
    <source>
        <dbReference type="Google" id="ProtNLM"/>
    </source>
</evidence>
<organism evidence="2 3">
    <name type="scientific">Lithohypha guttulata</name>
    <dbReference type="NCBI Taxonomy" id="1690604"/>
    <lineage>
        <taxon>Eukaryota</taxon>
        <taxon>Fungi</taxon>
        <taxon>Dikarya</taxon>
        <taxon>Ascomycota</taxon>
        <taxon>Pezizomycotina</taxon>
        <taxon>Eurotiomycetes</taxon>
        <taxon>Chaetothyriomycetidae</taxon>
        <taxon>Chaetothyriales</taxon>
        <taxon>Trichomeriaceae</taxon>
        <taxon>Lithohypha</taxon>
    </lineage>
</organism>
<comment type="caution">
    <text evidence="2">The sequence shown here is derived from an EMBL/GenBank/DDBJ whole genome shotgun (WGS) entry which is preliminary data.</text>
</comment>
<accession>A0ABR0KDU5</accession>
<feature type="region of interest" description="Disordered" evidence="1">
    <location>
        <begin position="505"/>
        <end position="524"/>
    </location>
</feature>
<sequence length="524" mass="56932">MTEVVAGLYAVETVVEGAAMGALAVSGSTVPLHAYYQKIKSPSSRLAISGSTSCIIKNKIYLVGGDSPASQGEHGLQVLSLPPNFGSSRTDAGQPVDVDYELQKPKLELERRPLQAETEHFERNTSKEQSHLSSWLRIKHASTSIEDKIYVLGGFSDGSPSSRTSNSDNINPLDTILVYDSLRSNYTILSADLAKCTEGIPEPRYSPSCTSSPYPPPMSVADGQGPSLDVHGTIVLHGGYDVSGHPLHDTWTFDISTRAWHKFPTIVEEAVRDSSVPGRIVYVEHRLWYVNGPTVMHLDLAEHDPEQNDAASQDAATLSTGRVGSGQWQVVYPPAQQDLAVLEATEASGSEKREAAANSSQREPTGPIEHAVPITTGAGRTYLLTFSNTNPQAMHLFQIASSANTAASVKDTVRDKASENISKLPDNWKSGKHEWSKVEIVQNSMEGGEIEKPDEALTDFAVAGFEEYGDRLMIWGGQLVDGETKNEGWIVGLDAEGYWEQTKKAIGKKRQQMTSNPPVEARET</sequence>
<reference evidence="2 3" key="1">
    <citation type="submission" date="2023-08" db="EMBL/GenBank/DDBJ databases">
        <title>Black Yeasts Isolated from many extreme environments.</title>
        <authorList>
            <person name="Coleine C."/>
            <person name="Stajich J.E."/>
            <person name="Selbmann L."/>
        </authorList>
    </citation>
    <scope>NUCLEOTIDE SEQUENCE [LARGE SCALE GENOMIC DNA]</scope>
    <source>
        <strain evidence="2 3">CCFEE 5885</strain>
    </source>
</reference>
<evidence type="ECO:0000256" key="1">
    <source>
        <dbReference type="SAM" id="MobiDB-lite"/>
    </source>
</evidence>
<protein>
    <recommendedName>
        <fullName evidence="4">Galactose oxidase</fullName>
    </recommendedName>
</protein>
<proteinExistence type="predicted"/>
<evidence type="ECO:0000313" key="3">
    <source>
        <dbReference type="Proteomes" id="UP001345013"/>
    </source>
</evidence>
<dbReference type="PANTHER" id="PTHR23244:SF456">
    <property type="entry name" value="MULTIPLE EPIDERMAL GROWTH FACTOR-LIKE DOMAINS PROTEIN 8"/>
    <property type="match status" value="1"/>
</dbReference>
<gene>
    <name evidence="2" type="ORF">LTR24_003884</name>
</gene>
<dbReference type="InterPro" id="IPR015915">
    <property type="entry name" value="Kelch-typ_b-propeller"/>
</dbReference>
<dbReference type="PANTHER" id="PTHR23244">
    <property type="entry name" value="KELCH REPEAT DOMAIN"/>
    <property type="match status" value="1"/>
</dbReference>
<dbReference type="SUPFAM" id="SSF117281">
    <property type="entry name" value="Kelch motif"/>
    <property type="match status" value="1"/>
</dbReference>
<feature type="region of interest" description="Disordered" evidence="1">
    <location>
        <begin position="345"/>
        <end position="370"/>
    </location>
</feature>
<keyword evidence="3" id="KW-1185">Reference proteome</keyword>
<evidence type="ECO:0000313" key="2">
    <source>
        <dbReference type="EMBL" id="KAK5093880.1"/>
    </source>
</evidence>
<dbReference type="Proteomes" id="UP001345013">
    <property type="component" value="Unassembled WGS sequence"/>
</dbReference>